<dbReference type="STRING" id="1802538.A2382_00135"/>
<accession>A0A1F8CV80</accession>
<dbReference type="InterPro" id="IPR023346">
    <property type="entry name" value="Lysozyme-like_dom_sf"/>
</dbReference>
<keyword evidence="1" id="KW-0812">Transmembrane</keyword>
<feature type="transmembrane region" description="Helical" evidence="1">
    <location>
        <begin position="12"/>
        <end position="32"/>
    </location>
</feature>
<name>A0A1F8CV80_9BACT</name>
<dbReference type="Gene3D" id="1.10.530.10">
    <property type="match status" value="1"/>
</dbReference>
<gene>
    <name evidence="2" type="ORF">A2382_00135</name>
</gene>
<keyword evidence="1" id="KW-0472">Membrane</keyword>
<sequence length="206" mass="23117">MEKDTYGNSLLLVSTFFVLTPIALITSLYALFTFSYSQKNGIALAKEAETLASSGVLGTQIYASLPETTPLFNLESNSTDARAEIVRQYLQRYESPLSAQADIIVQMADKYDVDFRLITAIAQQESNLCKKIPEETYNCWGWGIHSKGTLGFESFEHGIEVVTRGIRKDYYDLGYVTPLEIMSKWVPHSPQGAWAQGVQAFMQEME</sequence>
<comment type="caution">
    <text evidence="2">The sequence shown here is derived from an EMBL/GenBank/DDBJ whole genome shotgun (WGS) entry which is preliminary data.</text>
</comment>
<dbReference type="SUPFAM" id="SSF53955">
    <property type="entry name" value="Lysozyme-like"/>
    <property type="match status" value="1"/>
</dbReference>
<proteinExistence type="predicted"/>
<keyword evidence="1" id="KW-1133">Transmembrane helix</keyword>
<evidence type="ECO:0008006" key="4">
    <source>
        <dbReference type="Google" id="ProtNLM"/>
    </source>
</evidence>
<organism evidence="2 3">
    <name type="scientific">Candidatus Woesebacteria bacterium RIFOXYB1_FULL_38_16</name>
    <dbReference type="NCBI Taxonomy" id="1802538"/>
    <lineage>
        <taxon>Bacteria</taxon>
        <taxon>Candidatus Woeseibacteriota</taxon>
    </lineage>
</organism>
<reference evidence="2 3" key="1">
    <citation type="journal article" date="2016" name="Nat. Commun.">
        <title>Thousands of microbial genomes shed light on interconnected biogeochemical processes in an aquifer system.</title>
        <authorList>
            <person name="Anantharaman K."/>
            <person name="Brown C.T."/>
            <person name="Hug L.A."/>
            <person name="Sharon I."/>
            <person name="Castelle C.J."/>
            <person name="Probst A.J."/>
            <person name="Thomas B.C."/>
            <person name="Singh A."/>
            <person name="Wilkins M.J."/>
            <person name="Karaoz U."/>
            <person name="Brodie E.L."/>
            <person name="Williams K.H."/>
            <person name="Hubbard S.S."/>
            <person name="Banfield J.F."/>
        </authorList>
    </citation>
    <scope>NUCLEOTIDE SEQUENCE [LARGE SCALE GENOMIC DNA]</scope>
</reference>
<evidence type="ECO:0000256" key="1">
    <source>
        <dbReference type="SAM" id="Phobius"/>
    </source>
</evidence>
<dbReference type="Proteomes" id="UP000178999">
    <property type="component" value="Unassembled WGS sequence"/>
</dbReference>
<dbReference type="EMBL" id="MGHY01000003">
    <property type="protein sequence ID" value="OGM80182.1"/>
    <property type="molecule type" value="Genomic_DNA"/>
</dbReference>
<protein>
    <recommendedName>
        <fullName evidence="4">Mannosyl-glycoprotein endo-beta-N-acetylglucosamidase-like domain-containing protein</fullName>
    </recommendedName>
</protein>
<evidence type="ECO:0000313" key="2">
    <source>
        <dbReference type="EMBL" id="OGM80182.1"/>
    </source>
</evidence>
<evidence type="ECO:0000313" key="3">
    <source>
        <dbReference type="Proteomes" id="UP000178999"/>
    </source>
</evidence>
<dbReference type="AlphaFoldDB" id="A0A1F8CV80"/>